<evidence type="ECO:0008006" key="3">
    <source>
        <dbReference type="Google" id="ProtNLM"/>
    </source>
</evidence>
<evidence type="ECO:0000313" key="2">
    <source>
        <dbReference type="Proteomes" id="UP000198744"/>
    </source>
</evidence>
<accession>A0A1H7WM85</accession>
<reference evidence="1 2" key="1">
    <citation type="submission" date="2016-10" db="EMBL/GenBank/DDBJ databases">
        <authorList>
            <person name="de Groot N.N."/>
        </authorList>
    </citation>
    <scope>NUCLEOTIDE SEQUENCE [LARGE SCALE GENOMIC DNA]</scope>
    <source>
        <strain evidence="1 2">DSM 8423</strain>
    </source>
</reference>
<protein>
    <recommendedName>
        <fullName evidence="3">HNH endonuclease</fullName>
    </recommendedName>
</protein>
<dbReference type="Proteomes" id="UP000198744">
    <property type="component" value="Unassembled WGS sequence"/>
</dbReference>
<dbReference type="EMBL" id="FOBS01000007">
    <property type="protein sequence ID" value="SEM22676.1"/>
    <property type="molecule type" value="Genomic_DNA"/>
</dbReference>
<gene>
    <name evidence="1" type="ORF">SAMN04489760_10744</name>
</gene>
<name>A0A1H7WM85_9BACT</name>
<sequence>MPCRLCNENKPLMESHIFPEWLYSPLYDENHRFFVLSTDANKRRGTRPKGIYERLLCHECEQRLSRWEGYARNVFLELPLKVIEDNRAFVFAGLNYASFKLFQMSLIWRASISDRPEVHRIDLGPHSEKIRKMLYEELPGEVYEYGSILMLPALSQQLMQQFVYPPERLPRKIDGHTAYRAILGGLFWLFIVSNHSSRVPHEVFLSENGNLPVFKVGGPAVMFMQQLASDFFAAGMLNNPK</sequence>
<proteinExistence type="predicted"/>
<keyword evidence="2" id="KW-1185">Reference proteome</keyword>
<evidence type="ECO:0000313" key="1">
    <source>
        <dbReference type="EMBL" id="SEM22676.1"/>
    </source>
</evidence>
<dbReference type="AlphaFoldDB" id="A0A1H7WM85"/>
<organism evidence="1 2">
    <name type="scientific">Syntrophus gentianae</name>
    <dbReference type="NCBI Taxonomy" id="43775"/>
    <lineage>
        <taxon>Bacteria</taxon>
        <taxon>Pseudomonadati</taxon>
        <taxon>Thermodesulfobacteriota</taxon>
        <taxon>Syntrophia</taxon>
        <taxon>Syntrophales</taxon>
        <taxon>Syntrophaceae</taxon>
        <taxon>Syntrophus</taxon>
    </lineage>
</organism>